<dbReference type="InterPro" id="IPR016137">
    <property type="entry name" value="RGS"/>
</dbReference>
<evidence type="ECO:0000256" key="3">
    <source>
        <dbReference type="SAM" id="Phobius"/>
    </source>
</evidence>
<accession>A0A9W3B0V0</accession>
<dbReference type="GO" id="GO:0035091">
    <property type="term" value="F:phosphatidylinositol binding"/>
    <property type="evidence" value="ECO:0007669"/>
    <property type="project" value="InterPro"/>
</dbReference>
<dbReference type="OrthoDB" id="120967at2759"/>
<evidence type="ECO:0000256" key="2">
    <source>
        <dbReference type="SAM" id="Coils"/>
    </source>
</evidence>
<dbReference type="Gene3D" id="1.10.167.10">
    <property type="entry name" value="Regulator of G-protein Signalling 4, domain 2"/>
    <property type="match status" value="1"/>
</dbReference>
<keyword evidence="2" id="KW-0175">Coiled coil</keyword>
<evidence type="ECO:0000259" key="6">
    <source>
        <dbReference type="PROSITE" id="PS51207"/>
    </source>
</evidence>
<dbReference type="InterPro" id="IPR036871">
    <property type="entry name" value="PX_dom_sf"/>
</dbReference>
<keyword evidence="7" id="KW-1185">Reference proteome</keyword>
<dbReference type="InterPro" id="IPR044926">
    <property type="entry name" value="RGS_subdomain_2"/>
</dbReference>
<dbReference type="Pfam" id="PF02194">
    <property type="entry name" value="PXA"/>
    <property type="match status" value="1"/>
</dbReference>
<dbReference type="InterPro" id="IPR001683">
    <property type="entry name" value="PX_dom"/>
</dbReference>
<dbReference type="Gene3D" id="3.30.1520.10">
    <property type="entry name" value="Phox-like domain"/>
    <property type="match status" value="1"/>
</dbReference>
<reference evidence="8" key="1">
    <citation type="submission" date="2025-08" db="UniProtKB">
        <authorList>
            <consortium name="RefSeq"/>
        </authorList>
    </citation>
    <scope>IDENTIFICATION</scope>
</reference>
<dbReference type="AlphaFoldDB" id="A0A9W3B0V0"/>
<feature type="domain" description="PX" evidence="5">
    <location>
        <begin position="642"/>
        <end position="766"/>
    </location>
</feature>
<dbReference type="SUPFAM" id="SSF64268">
    <property type="entry name" value="PX domain"/>
    <property type="match status" value="1"/>
</dbReference>
<feature type="transmembrane region" description="Helical" evidence="3">
    <location>
        <begin position="51"/>
        <end position="69"/>
    </location>
</feature>
<dbReference type="PROSITE" id="PS50132">
    <property type="entry name" value="RGS"/>
    <property type="match status" value="1"/>
</dbReference>
<dbReference type="InterPro" id="IPR036305">
    <property type="entry name" value="RGS_sf"/>
</dbReference>
<dbReference type="InterPro" id="IPR013937">
    <property type="entry name" value="Sorting_nexin_C"/>
</dbReference>
<dbReference type="PROSITE" id="PS50195">
    <property type="entry name" value="PX"/>
    <property type="match status" value="1"/>
</dbReference>
<keyword evidence="3" id="KW-0812">Transmembrane</keyword>
<dbReference type="PANTHER" id="PTHR22775:SF48">
    <property type="entry name" value="SORTING NEXIN-25"/>
    <property type="match status" value="1"/>
</dbReference>
<keyword evidence="3" id="KW-0472">Membrane</keyword>
<dbReference type="SMART" id="SM00312">
    <property type="entry name" value="PX"/>
    <property type="match status" value="1"/>
</dbReference>
<proteinExistence type="inferred from homology"/>
<dbReference type="PROSITE" id="PS51207">
    <property type="entry name" value="PXA"/>
    <property type="match status" value="1"/>
</dbReference>
<dbReference type="Pfam" id="PF00787">
    <property type="entry name" value="PX"/>
    <property type="match status" value="1"/>
</dbReference>
<dbReference type="Pfam" id="PF08628">
    <property type="entry name" value="Nexin_C"/>
    <property type="match status" value="1"/>
</dbReference>
<dbReference type="Proteomes" id="UP001165740">
    <property type="component" value="Chromosome 8"/>
</dbReference>
<dbReference type="PANTHER" id="PTHR22775">
    <property type="entry name" value="SORTING NEXIN"/>
    <property type="match status" value="1"/>
</dbReference>
<feature type="domain" description="RGS" evidence="4">
    <location>
        <begin position="414"/>
        <end position="529"/>
    </location>
</feature>
<dbReference type="SUPFAM" id="SSF48097">
    <property type="entry name" value="Regulator of G-protein signaling, RGS"/>
    <property type="match status" value="1"/>
</dbReference>
<dbReference type="SMART" id="SM00313">
    <property type="entry name" value="PXA"/>
    <property type="match status" value="1"/>
</dbReference>
<dbReference type="OMA" id="HKSATHQ"/>
<name>A0A9W3B0V0_BIOGL</name>
<feature type="coiled-coil region" evidence="2">
    <location>
        <begin position="600"/>
        <end position="627"/>
    </location>
</feature>
<protein>
    <submittedName>
        <fullName evidence="8">Sorting nexin-25-like isoform X1</fullName>
    </submittedName>
</protein>
<dbReference type="RefSeq" id="XP_055893099.1">
    <property type="nucleotide sequence ID" value="XM_056037124.1"/>
</dbReference>
<dbReference type="Pfam" id="PF00615">
    <property type="entry name" value="RGS"/>
    <property type="match status" value="1"/>
</dbReference>
<sequence length="1008" mass="116563">MRPGRHLKVSVVIYWAEEANTDVMNQVHYVALSVGVVLLSIIFYCGWMWNFLWIIFHIIIFSLGFYYAVQWNLLSSKMYEYTPNPIALKKSAVNTVIRKMIEINSRNAEQPQPRKVVISHNLDNVLQDVIDLICRHYILVWYESISEDQAFVKHVQVEMWKVIDKVSRRLSEIDLVRFLSQDVLDCLNQHFKNIRLAKKNKLDKSEEDFKQFLLHSWLKEEEKELSCLRNVSETLLLLLLSPPYATCAPLRHLLREIIACSVLKPTIDLLCDPDFINQKLLDYMAYREKLYADTKRTYMYSATYEGFIKKIKSSDSITDLKQMRYHIISEILQASAINALKKQQGLNTDKDVAPKGTNKGQLLKARNLERYKNQLNVAKQLCEKRIISLGGSIFEASPNSSVKEEELPGQKLFSFTVIMEMPQFRDYFMKFLKKEGAESYLGFWIAVEKLKGTSKDQRHQVASDLYQQYIVSSSSLVKVDKTILKGMEEFLRGDKGHEAFVSGQKIVQNYLEEHYYPSFIVSETYHQLSASVTDSLTSEEESATSEELFLESDTIGDMEDSLMAGQSYHAQQRLRAIDSKITNKMRALSAQKSSHKLESGSKLKKVQEDMERELATLKEDKLALEKHIARTQKWIDNIGHWSAHIYDASIITTEEDRKTPQFVILVSLSSEDEDSPHLISTSSEGWAISRTLEDFYTLHEKLSLISSLLQKKELPSSGILFKTLDKAFLTRATTMLDDYLSTVLKDDKLVHNESLYAFLSPTPEFVYQSTASEKKSKFSLPSFLKSLPSIRSEAQETEEEFMFSGDDGSEKDRSTDSIVKPLYRLVEEVFELHGLFRWFRKTLMNFVELTFGRSMDRQLKETVDQLVSEQMLIYYIQLFKDSMWPDGQPPSPAQPRSEQQKLDDRLQAKAKLLENMPDPLKTLLGEENGRRGMIKIFEVLQHKNLNKHLLYNLLEIFLLELLPELKKTKEQILRQNSASQEEPVVKPEKVDSAMSLVQATKHFFTRQK</sequence>
<feature type="transmembrane region" description="Helical" evidence="3">
    <location>
        <begin position="27"/>
        <end position="44"/>
    </location>
</feature>
<evidence type="ECO:0000313" key="7">
    <source>
        <dbReference type="Proteomes" id="UP001165740"/>
    </source>
</evidence>
<organism evidence="7 8">
    <name type="scientific">Biomphalaria glabrata</name>
    <name type="common">Bloodfluke planorb</name>
    <name type="synonym">Freshwater snail</name>
    <dbReference type="NCBI Taxonomy" id="6526"/>
    <lineage>
        <taxon>Eukaryota</taxon>
        <taxon>Metazoa</taxon>
        <taxon>Spiralia</taxon>
        <taxon>Lophotrochozoa</taxon>
        <taxon>Mollusca</taxon>
        <taxon>Gastropoda</taxon>
        <taxon>Heterobranchia</taxon>
        <taxon>Euthyneura</taxon>
        <taxon>Panpulmonata</taxon>
        <taxon>Hygrophila</taxon>
        <taxon>Lymnaeoidea</taxon>
        <taxon>Planorbidae</taxon>
        <taxon>Biomphalaria</taxon>
    </lineage>
</organism>
<comment type="similarity">
    <text evidence="1">Belongs to the sorting nexin family.</text>
</comment>
<evidence type="ECO:0000313" key="8">
    <source>
        <dbReference type="RefSeq" id="XP_055893099.1"/>
    </source>
</evidence>
<evidence type="ECO:0000259" key="4">
    <source>
        <dbReference type="PROSITE" id="PS50132"/>
    </source>
</evidence>
<feature type="domain" description="PXA" evidence="6">
    <location>
        <begin position="119"/>
        <end position="288"/>
    </location>
</feature>
<gene>
    <name evidence="8" type="primary">LOC106050480</name>
</gene>
<dbReference type="GeneID" id="106050480"/>
<evidence type="ECO:0000259" key="5">
    <source>
        <dbReference type="PROSITE" id="PS50195"/>
    </source>
</evidence>
<dbReference type="SMART" id="SM00315">
    <property type="entry name" value="RGS"/>
    <property type="match status" value="1"/>
</dbReference>
<dbReference type="InterPro" id="IPR003114">
    <property type="entry name" value="Phox_assoc"/>
</dbReference>
<keyword evidence="3" id="KW-1133">Transmembrane helix</keyword>
<evidence type="ECO:0000256" key="1">
    <source>
        <dbReference type="ARBA" id="ARBA00010883"/>
    </source>
</evidence>